<feature type="region of interest" description="Disordered" evidence="3">
    <location>
        <begin position="1"/>
        <end position="26"/>
    </location>
</feature>
<dbReference type="Pfam" id="PF22669">
    <property type="entry name" value="Exo_endo_phos2"/>
    <property type="match status" value="1"/>
</dbReference>
<dbReference type="SUPFAM" id="SSF56219">
    <property type="entry name" value="DNase I-like"/>
    <property type="match status" value="1"/>
</dbReference>
<comment type="caution">
    <text evidence="5">The sequence shown here is derived from an EMBL/GenBank/DDBJ whole genome shotgun (WGS) entry which is preliminary data.</text>
</comment>
<comment type="similarity">
    <text evidence="1">Belongs to the inositol polyphosphate 5-phosphatase family.</text>
</comment>
<dbReference type="PANTHER" id="PTHR45666:SF20">
    <property type="entry name" value="TYPE I INOSITOL POLYPHOSPHATE 5-PHOSPHATASE 10"/>
    <property type="match status" value="1"/>
</dbReference>
<dbReference type="PANTHER" id="PTHR45666">
    <property type="entry name" value="TYPE IV INOSITOL POLYPHOSPHATE 5-PHOSPHATASE 9"/>
    <property type="match status" value="1"/>
</dbReference>
<dbReference type="Gene3D" id="3.60.10.10">
    <property type="entry name" value="Endonuclease/exonuclease/phosphatase"/>
    <property type="match status" value="2"/>
</dbReference>
<accession>A0ABR2LVV8</accession>
<dbReference type="InterPro" id="IPR036691">
    <property type="entry name" value="Endo/exonu/phosph_ase_sf"/>
</dbReference>
<proteinExistence type="inferred from homology"/>
<reference evidence="5 6" key="1">
    <citation type="journal article" date="2022" name="Nat. Plants">
        <title>Genomes of leafy and leafless Platanthera orchids illuminate the evolution of mycoheterotrophy.</title>
        <authorList>
            <person name="Li M.H."/>
            <person name="Liu K.W."/>
            <person name="Li Z."/>
            <person name="Lu H.C."/>
            <person name="Ye Q.L."/>
            <person name="Zhang D."/>
            <person name="Wang J.Y."/>
            <person name="Li Y.F."/>
            <person name="Zhong Z.M."/>
            <person name="Liu X."/>
            <person name="Yu X."/>
            <person name="Liu D.K."/>
            <person name="Tu X.D."/>
            <person name="Liu B."/>
            <person name="Hao Y."/>
            <person name="Liao X.Y."/>
            <person name="Jiang Y.T."/>
            <person name="Sun W.H."/>
            <person name="Chen J."/>
            <person name="Chen Y.Q."/>
            <person name="Ai Y."/>
            <person name="Zhai J.W."/>
            <person name="Wu S.S."/>
            <person name="Zhou Z."/>
            <person name="Hsiao Y.Y."/>
            <person name="Wu W.L."/>
            <person name="Chen Y.Y."/>
            <person name="Lin Y.F."/>
            <person name="Hsu J.L."/>
            <person name="Li C.Y."/>
            <person name="Wang Z.W."/>
            <person name="Zhao X."/>
            <person name="Zhong W.Y."/>
            <person name="Ma X.K."/>
            <person name="Ma L."/>
            <person name="Huang J."/>
            <person name="Chen G.Z."/>
            <person name="Huang M.Z."/>
            <person name="Huang L."/>
            <person name="Peng D.H."/>
            <person name="Luo Y.B."/>
            <person name="Zou S.Q."/>
            <person name="Chen S.P."/>
            <person name="Lan S."/>
            <person name="Tsai W.C."/>
            <person name="Van de Peer Y."/>
            <person name="Liu Z.J."/>
        </authorList>
    </citation>
    <scope>NUCLEOTIDE SEQUENCE [LARGE SCALE GENOMIC DNA]</scope>
    <source>
        <strain evidence="5">Lor288</strain>
    </source>
</reference>
<dbReference type="EMBL" id="JBBWWR010000014">
    <property type="protein sequence ID" value="KAK8952946.1"/>
    <property type="molecule type" value="Genomic_DNA"/>
</dbReference>
<evidence type="ECO:0000256" key="3">
    <source>
        <dbReference type="SAM" id="MobiDB-lite"/>
    </source>
</evidence>
<evidence type="ECO:0000259" key="4">
    <source>
        <dbReference type="SMART" id="SM00128"/>
    </source>
</evidence>
<dbReference type="InterPro" id="IPR000300">
    <property type="entry name" value="IPPc"/>
</dbReference>
<evidence type="ECO:0000256" key="1">
    <source>
        <dbReference type="ARBA" id="ARBA00010768"/>
    </source>
</evidence>
<organism evidence="5 6">
    <name type="scientific">Platanthera guangdongensis</name>
    <dbReference type="NCBI Taxonomy" id="2320717"/>
    <lineage>
        <taxon>Eukaryota</taxon>
        <taxon>Viridiplantae</taxon>
        <taxon>Streptophyta</taxon>
        <taxon>Embryophyta</taxon>
        <taxon>Tracheophyta</taxon>
        <taxon>Spermatophyta</taxon>
        <taxon>Magnoliopsida</taxon>
        <taxon>Liliopsida</taxon>
        <taxon>Asparagales</taxon>
        <taxon>Orchidaceae</taxon>
        <taxon>Orchidoideae</taxon>
        <taxon>Orchideae</taxon>
        <taxon>Orchidinae</taxon>
        <taxon>Platanthera</taxon>
    </lineage>
</organism>
<keyword evidence="2" id="KW-0378">Hydrolase</keyword>
<name>A0ABR2LVV8_9ASPA</name>
<dbReference type="InterPro" id="IPR045849">
    <property type="entry name" value="IP5P_plant"/>
</dbReference>
<feature type="domain" description="Inositol polyphosphate-related phosphatase" evidence="4">
    <location>
        <begin position="194"/>
        <end position="498"/>
    </location>
</feature>
<gene>
    <name evidence="5" type="primary">CVP2</name>
    <name evidence="5" type="ORF">KSP40_PGU022558</name>
</gene>
<evidence type="ECO:0000256" key="2">
    <source>
        <dbReference type="ARBA" id="ARBA00022801"/>
    </source>
</evidence>
<sequence length="587" mass="66003">MRAKEKRRSKENMPFPDPNGGSNACSSSSPFPAAAIFGKSLLLLNLNKEKNSSASISSSNSRFFFSPQSDICNSQTFRIFASTWNVGGNSPRAGMNLNDFLPLDDGSDIYVLGFQEIVPLNAGNVLVLEDKEPAAKWIDLVEQTLNRPVESPVAGCPAPGSFYQTPRRDFKTLTPGLSLFQKPIFNSTSKTFRTGLKKQLKACNCPLDTKKNRNRRTCFSWHRSYDSEDEGLEFEDGEEDESFFDVSEIDTVGKTSSGRRRYCCIVRKKMVGIFVTVWTKKELVQHISHLRISCVGRGIMGRLGNKGCISVSMSLHQTSFCFICSHLASGEKEGDELRRNLDVIKILRSTAFQRICKSGRRRNPSKILDHDRVIWLGDLNYRIALSYSETKRLLEQNNWDALLENDQLRIEREAGRVFNGWKEGKIYFAPTYKYSNNSDSYSGENIKRKSKRRTPAWCERILWHGDGITQLVYVRGESKLSDHRPVFAAFSVDAEVLDERDIIYILGLKDKIGKAPVLITRTPERVRDSSCSPSPFGMESSHDSCSTPGYSVIASSSKYGFSPTSLPTFTFTILVSPFNLNSTDRGV</sequence>
<dbReference type="SMART" id="SM00128">
    <property type="entry name" value="IPPc"/>
    <property type="match status" value="1"/>
</dbReference>
<protein>
    <submittedName>
        <fullName evidence="5">Type I inositol 1,4,5-trisphosphate 5-phosphatase CVP2</fullName>
    </submittedName>
</protein>
<dbReference type="Proteomes" id="UP001412067">
    <property type="component" value="Unassembled WGS sequence"/>
</dbReference>
<evidence type="ECO:0000313" key="5">
    <source>
        <dbReference type="EMBL" id="KAK8952946.1"/>
    </source>
</evidence>
<evidence type="ECO:0000313" key="6">
    <source>
        <dbReference type="Proteomes" id="UP001412067"/>
    </source>
</evidence>
<keyword evidence="6" id="KW-1185">Reference proteome</keyword>